<dbReference type="InterPro" id="IPR001611">
    <property type="entry name" value="Leu-rich_rpt"/>
</dbReference>
<evidence type="ECO:0000256" key="9">
    <source>
        <dbReference type="ARBA" id="ARBA00023136"/>
    </source>
</evidence>
<feature type="transmembrane region" description="Helical" evidence="11">
    <location>
        <begin position="670"/>
        <end position="694"/>
    </location>
</feature>
<evidence type="ECO:0000256" key="1">
    <source>
        <dbReference type="ARBA" id="ARBA00004251"/>
    </source>
</evidence>
<dbReference type="PANTHER" id="PTHR48063:SF112">
    <property type="entry name" value="RECEPTOR LIKE PROTEIN 30-LIKE"/>
    <property type="match status" value="1"/>
</dbReference>
<gene>
    <name evidence="12" type="primary">RLP12_1</name>
    <name evidence="12" type="ORF">g.124164</name>
</gene>
<evidence type="ECO:0000256" key="4">
    <source>
        <dbReference type="ARBA" id="ARBA00022614"/>
    </source>
</evidence>
<dbReference type="AlphaFoldDB" id="A0A1D1XHK8"/>
<keyword evidence="6" id="KW-0732">Signal</keyword>
<evidence type="ECO:0000256" key="5">
    <source>
        <dbReference type="ARBA" id="ARBA00022692"/>
    </source>
</evidence>
<comment type="subcellular location">
    <subcellularLocation>
        <location evidence="1">Cell membrane</location>
        <topology evidence="1">Single-pass type I membrane protein</topology>
    </subcellularLocation>
</comment>
<protein>
    <submittedName>
        <fullName evidence="12">Receptor-like protein 12</fullName>
    </submittedName>
</protein>
<dbReference type="InterPro" id="IPR046956">
    <property type="entry name" value="RLP23-like"/>
</dbReference>
<evidence type="ECO:0000256" key="2">
    <source>
        <dbReference type="ARBA" id="ARBA00009592"/>
    </source>
</evidence>
<feature type="non-terminal residue" evidence="12">
    <location>
        <position position="1"/>
    </location>
</feature>
<dbReference type="PANTHER" id="PTHR48063">
    <property type="entry name" value="LRR RECEPTOR-LIKE KINASE"/>
    <property type="match status" value="1"/>
</dbReference>
<evidence type="ECO:0000256" key="7">
    <source>
        <dbReference type="ARBA" id="ARBA00022737"/>
    </source>
</evidence>
<evidence type="ECO:0000256" key="6">
    <source>
        <dbReference type="ARBA" id="ARBA00022729"/>
    </source>
</evidence>
<evidence type="ECO:0000313" key="12">
    <source>
        <dbReference type="EMBL" id="JAT41879.1"/>
    </source>
</evidence>
<organism evidence="12">
    <name type="scientific">Anthurium amnicola</name>
    <dbReference type="NCBI Taxonomy" id="1678845"/>
    <lineage>
        <taxon>Eukaryota</taxon>
        <taxon>Viridiplantae</taxon>
        <taxon>Streptophyta</taxon>
        <taxon>Embryophyta</taxon>
        <taxon>Tracheophyta</taxon>
        <taxon>Spermatophyta</taxon>
        <taxon>Magnoliopsida</taxon>
        <taxon>Liliopsida</taxon>
        <taxon>Araceae</taxon>
        <taxon>Pothoideae</taxon>
        <taxon>Potheae</taxon>
        <taxon>Anthurium</taxon>
    </lineage>
</organism>
<dbReference type="SMART" id="SM00369">
    <property type="entry name" value="LRR_TYP"/>
    <property type="match status" value="9"/>
</dbReference>
<dbReference type="FunFam" id="3.80.10.10:FF:000041">
    <property type="entry name" value="LRR receptor-like serine/threonine-protein kinase ERECTA"/>
    <property type="match status" value="1"/>
</dbReference>
<evidence type="ECO:0000256" key="3">
    <source>
        <dbReference type="ARBA" id="ARBA00022475"/>
    </source>
</evidence>
<reference evidence="12" key="1">
    <citation type="submission" date="2015-07" db="EMBL/GenBank/DDBJ databases">
        <title>Transcriptome Assembly of Anthurium amnicola.</title>
        <authorList>
            <person name="Suzuki J."/>
        </authorList>
    </citation>
    <scope>NUCLEOTIDE SEQUENCE</scope>
</reference>
<dbReference type="FunFam" id="3.80.10.10:FF:000111">
    <property type="entry name" value="LRR receptor-like serine/threonine-protein kinase ERECTA"/>
    <property type="match status" value="1"/>
</dbReference>
<evidence type="ECO:0000256" key="8">
    <source>
        <dbReference type="ARBA" id="ARBA00022989"/>
    </source>
</evidence>
<keyword evidence="12" id="KW-0675">Receptor</keyword>
<accession>A0A1D1XHK8</accession>
<keyword evidence="9 11" id="KW-0472">Membrane</keyword>
<sequence length="742" mass="81773">LPESLGNLSKLEVLSLISNNITGGIPESIGNLLNLNHLFITGTNISRVLLRTIAQLCKLMDLQLNGNNNQDGAEVTELIEGLSRCNGGSILKTMDLGGNGLSGHLPDQVGKLSNLEQLSLSDNLIFGSIPASVGELKSLTSLDLRNNNFSGQLSCAHFANLSRLFHLDMSYNPLSLNIHEDWVPPFQLSVFCMRSCQVGRKFPRWLLTQNNFQELDLSDNVIMDRLPNNIFNSFLPASTLNLSHNHIKGILPASFGSILLAKLDLSFNDLKASQVYLNSRSLLRFLDLSNNQISGPIQVSTGEILLEFLDLSSNYINGSIPLSLCQMKSLQVLDLSHNHLSGGIPQCWNDGSLTIMKLSNNNLSGFIPRSIGSLHQLTSLHLDRNHLIGEIPSALKYLTKLVTFDLGENTLSGEIPTWLGESLPSLQFLRLRSNMFYGRIPMTISHLQSLKVLDIACNSLSGSLLLSFQNLSAMVKIRKPENFVLPNSPIAMPPTVAAGPTSAPSTFKESIMIVPKGSQLEYTTTLPLVTIIDLSRNNFSGQISEELTSLNGLHFLILSRNHLEGEIPRNINSMQELESLDLSFNQLSGGIPSSMSALNFLSHLNVSYNNLSGRAPSGRQLQTLDPSGFIGNHDLCGMPLLSPCPGDVPFQDPFSQVQEGYKDEHKSDTIWFYIGIGPGFVVGFWGFIGVLLLIGKNKRIAYFHFIDNLSDDFYVKAMVYSRRLKLQISSWMHKVKGSERVN</sequence>
<dbReference type="FunFam" id="3.80.10.10:FF:000095">
    <property type="entry name" value="LRR receptor-like serine/threonine-protein kinase GSO1"/>
    <property type="match status" value="1"/>
</dbReference>
<dbReference type="GO" id="GO:0005886">
    <property type="term" value="C:plasma membrane"/>
    <property type="evidence" value="ECO:0007669"/>
    <property type="project" value="UniProtKB-SubCell"/>
</dbReference>
<dbReference type="EMBL" id="GDJX01026057">
    <property type="protein sequence ID" value="JAT41879.1"/>
    <property type="molecule type" value="Transcribed_RNA"/>
</dbReference>
<proteinExistence type="inferred from homology"/>
<keyword evidence="5 11" id="KW-0812">Transmembrane</keyword>
<keyword evidence="7" id="KW-0677">Repeat</keyword>
<dbReference type="Gene3D" id="3.80.10.10">
    <property type="entry name" value="Ribonuclease Inhibitor"/>
    <property type="match status" value="4"/>
</dbReference>
<comment type="similarity">
    <text evidence="2">Belongs to the RLP family.</text>
</comment>
<keyword evidence="3" id="KW-1003">Cell membrane</keyword>
<keyword evidence="10" id="KW-0325">Glycoprotein</keyword>
<dbReference type="PRINTS" id="PR00019">
    <property type="entry name" value="LEURICHRPT"/>
</dbReference>
<name>A0A1D1XHK8_9ARAE</name>
<keyword evidence="8 11" id="KW-1133">Transmembrane helix</keyword>
<dbReference type="InterPro" id="IPR003591">
    <property type="entry name" value="Leu-rich_rpt_typical-subtyp"/>
</dbReference>
<dbReference type="Pfam" id="PF00560">
    <property type="entry name" value="LRR_1"/>
    <property type="match status" value="12"/>
</dbReference>
<evidence type="ECO:0000256" key="11">
    <source>
        <dbReference type="SAM" id="Phobius"/>
    </source>
</evidence>
<dbReference type="SMART" id="SM00365">
    <property type="entry name" value="LRR_SD22"/>
    <property type="match status" value="6"/>
</dbReference>
<dbReference type="InterPro" id="IPR032675">
    <property type="entry name" value="LRR_dom_sf"/>
</dbReference>
<keyword evidence="4" id="KW-0433">Leucine-rich repeat</keyword>
<evidence type="ECO:0000256" key="10">
    <source>
        <dbReference type="ARBA" id="ARBA00023180"/>
    </source>
</evidence>
<dbReference type="SUPFAM" id="SSF52058">
    <property type="entry name" value="L domain-like"/>
    <property type="match status" value="2"/>
</dbReference>